<evidence type="ECO:0000256" key="2">
    <source>
        <dbReference type="ARBA" id="ARBA00023125"/>
    </source>
</evidence>
<dbReference type="EMBL" id="SSOC01000004">
    <property type="protein sequence ID" value="THF64665.1"/>
    <property type="molecule type" value="Genomic_DNA"/>
</dbReference>
<dbReference type="Pfam" id="PF01381">
    <property type="entry name" value="HTH_3"/>
    <property type="match status" value="1"/>
</dbReference>
<dbReference type="SMART" id="SM00530">
    <property type="entry name" value="HTH_XRE"/>
    <property type="match status" value="1"/>
</dbReference>
<feature type="domain" description="HTH cro/C1-type" evidence="4">
    <location>
        <begin position="6"/>
        <end position="59"/>
    </location>
</feature>
<dbReference type="SUPFAM" id="SSF51306">
    <property type="entry name" value="LexA/Signal peptidase"/>
    <property type="match status" value="1"/>
</dbReference>
<name>A0A4S4AX67_9RHOO</name>
<dbReference type="InterPro" id="IPR001387">
    <property type="entry name" value="Cro/C1-type_HTH"/>
</dbReference>
<evidence type="ECO:0000259" key="4">
    <source>
        <dbReference type="PROSITE" id="PS50943"/>
    </source>
</evidence>
<evidence type="ECO:0000256" key="3">
    <source>
        <dbReference type="ARBA" id="ARBA00023163"/>
    </source>
</evidence>
<proteinExistence type="predicted"/>
<accession>A0A4S4AX67</accession>
<dbReference type="InterPro" id="IPR039418">
    <property type="entry name" value="LexA-like"/>
</dbReference>
<dbReference type="GO" id="GO:0003677">
    <property type="term" value="F:DNA binding"/>
    <property type="evidence" value="ECO:0007669"/>
    <property type="project" value="UniProtKB-KW"/>
</dbReference>
<gene>
    <name evidence="5" type="ORF">E6C76_11460</name>
</gene>
<dbReference type="CDD" id="cd06529">
    <property type="entry name" value="S24_LexA-like"/>
    <property type="match status" value="1"/>
</dbReference>
<dbReference type="PANTHER" id="PTHR40661">
    <property type="match status" value="1"/>
</dbReference>
<dbReference type="AlphaFoldDB" id="A0A4S4AX67"/>
<keyword evidence="3" id="KW-0804">Transcription</keyword>
<protein>
    <submittedName>
        <fullName evidence="5">Helix-turn-helix transcriptional regulator</fullName>
    </submittedName>
</protein>
<dbReference type="CDD" id="cd00093">
    <property type="entry name" value="HTH_XRE"/>
    <property type="match status" value="1"/>
</dbReference>
<dbReference type="InterPro" id="IPR036286">
    <property type="entry name" value="LexA/Signal_pep-like_sf"/>
</dbReference>
<dbReference type="PANTHER" id="PTHR40661:SF3">
    <property type="entry name" value="FELS-1 PROPHAGE TRANSCRIPTIONAL REGULATOR"/>
    <property type="match status" value="1"/>
</dbReference>
<sequence length="230" mass="24919">MIAERIKKARDVLKLSQSEAARISGIPLGTLRKYEHGPSQPGAEAIVRFTRLGINAHWLLTGTGAMLLDGQPCPVADSAQELETQGASADYVALPPCSAARDAADPGERADSGACGDALMFRKDWIRIELDAAPSDLCFIRVSGDSMEPMLRAGDVILVDTRARHPNREGVYILRMDGMLLVKRIQAMPGGTLQISSDNAAFVPWLIKLAELEQSDLTVVGRVVWSGRRL</sequence>
<organism evidence="5 6">
    <name type="scientific">Pseudothauera nasutitermitis</name>
    <dbReference type="NCBI Taxonomy" id="2565930"/>
    <lineage>
        <taxon>Bacteria</taxon>
        <taxon>Pseudomonadati</taxon>
        <taxon>Pseudomonadota</taxon>
        <taxon>Betaproteobacteria</taxon>
        <taxon>Rhodocyclales</taxon>
        <taxon>Zoogloeaceae</taxon>
        <taxon>Pseudothauera</taxon>
    </lineage>
</organism>
<dbReference type="RefSeq" id="WP_136348384.1">
    <property type="nucleotide sequence ID" value="NZ_SSOC01000004.1"/>
</dbReference>
<dbReference type="Gene3D" id="2.10.109.10">
    <property type="entry name" value="Umud Fragment, subunit A"/>
    <property type="match status" value="1"/>
</dbReference>
<dbReference type="Gene3D" id="1.10.260.40">
    <property type="entry name" value="lambda repressor-like DNA-binding domains"/>
    <property type="match status" value="1"/>
</dbReference>
<dbReference type="SUPFAM" id="SSF47413">
    <property type="entry name" value="lambda repressor-like DNA-binding domains"/>
    <property type="match status" value="1"/>
</dbReference>
<dbReference type="PROSITE" id="PS50943">
    <property type="entry name" value="HTH_CROC1"/>
    <property type="match status" value="1"/>
</dbReference>
<dbReference type="OrthoDB" id="9788236at2"/>
<keyword evidence="6" id="KW-1185">Reference proteome</keyword>
<dbReference type="InterPro" id="IPR010982">
    <property type="entry name" value="Lambda_DNA-bd_dom_sf"/>
</dbReference>
<keyword evidence="1" id="KW-0805">Transcription regulation</keyword>
<evidence type="ECO:0000313" key="5">
    <source>
        <dbReference type="EMBL" id="THF64665.1"/>
    </source>
</evidence>
<evidence type="ECO:0000313" key="6">
    <source>
        <dbReference type="Proteomes" id="UP000308430"/>
    </source>
</evidence>
<dbReference type="Proteomes" id="UP000308430">
    <property type="component" value="Unassembled WGS sequence"/>
</dbReference>
<reference evidence="5 6" key="1">
    <citation type="submission" date="2019-04" db="EMBL/GenBank/DDBJ databases">
        <title>Azoarcus nasutitermitis sp. nov. isolated from termite nest.</title>
        <authorList>
            <person name="Lin S.-Y."/>
            <person name="Hameed A."/>
            <person name="Hsu Y.-H."/>
            <person name="Young C.-C."/>
        </authorList>
    </citation>
    <scope>NUCLEOTIDE SEQUENCE [LARGE SCALE GENOMIC DNA]</scope>
    <source>
        <strain evidence="5 6">CC-YHH838</strain>
    </source>
</reference>
<evidence type="ECO:0000256" key="1">
    <source>
        <dbReference type="ARBA" id="ARBA00023015"/>
    </source>
</evidence>
<keyword evidence="2" id="KW-0238">DNA-binding</keyword>
<dbReference type="InterPro" id="IPR015927">
    <property type="entry name" value="Peptidase_S24_S26A/B/C"/>
</dbReference>
<comment type="caution">
    <text evidence="5">The sequence shown here is derived from an EMBL/GenBank/DDBJ whole genome shotgun (WGS) entry which is preliminary data.</text>
</comment>
<dbReference type="Pfam" id="PF00717">
    <property type="entry name" value="Peptidase_S24"/>
    <property type="match status" value="1"/>
</dbReference>